<keyword evidence="2" id="KW-1185">Reference proteome</keyword>
<name>A0A841U4D8_9BACL</name>
<dbReference type="EMBL" id="JACJVR010000130">
    <property type="protein sequence ID" value="MBB6695577.1"/>
    <property type="molecule type" value="Genomic_DNA"/>
</dbReference>
<gene>
    <name evidence="1" type="ORF">H7B90_29720</name>
</gene>
<accession>A0A841U4D8</accession>
<organism evidence="1 2">
    <name type="scientific">Cohnella xylanilytica</name>
    <dbReference type="NCBI Taxonomy" id="557555"/>
    <lineage>
        <taxon>Bacteria</taxon>
        <taxon>Bacillati</taxon>
        <taxon>Bacillota</taxon>
        <taxon>Bacilli</taxon>
        <taxon>Bacillales</taxon>
        <taxon>Paenibacillaceae</taxon>
        <taxon>Cohnella</taxon>
    </lineage>
</organism>
<comment type="caution">
    <text evidence="1">The sequence shown here is derived from an EMBL/GenBank/DDBJ whole genome shotgun (WGS) entry which is preliminary data.</text>
</comment>
<dbReference type="RefSeq" id="WP_185139524.1">
    <property type="nucleotide sequence ID" value="NZ_BORM01000010.1"/>
</dbReference>
<proteinExistence type="predicted"/>
<dbReference type="Proteomes" id="UP000553776">
    <property type="component" value="Unassembled WGS sequence"/>
</dbReference>
<evidence type="ECO:0000313" key="2">
    <source>
        <dbReference type="Proteomes" id="UP000553776"/>
    </source>
</evidence>
<evidence type="ECO:0000313" key="1">
    <source>
        <dbReference type="EMBL" id="MBB6695577.1"/>
    </source>
</evidence>
<sequence length="63" mass="7755">MFPNPYEIETLERMRQEELNRRDRRGEFIAREAAEPSFWKRWLSGRRRKETICPLENKKITST</sequence>
<protein>
    <submittedName>
        <fullName evidence="1">Uncharacterized protein</fullName>
    </submittedName>
</protein>
<dbReference type="AlphaFoldDB" id="A0A841U4D8"/>
<reference evidence="1 2" key="1">
    <citation type="submission" date="2020-08" db="EMBL/GenBank/DDBJ databases">
        <title>Cohnella phylogeny.</title>
        <authorList>
            <person name="Dunlap C."/>
        </authorList>
    </citation>
    <scope>NUCLEOTIDE SEQUENCE [LARGE SCALE GENOMIC DNA]</scope>
    <source>
        <strain evidence="1 2">DSM 25239</strain>
    </source>
</reference>